<dbReference type="HOGENOM" id="CLU_1943179_0_0_1"/>
<reference evidence="3" key="2">
    <citation type="submission" date="2015-01" db="EMBL/GenBank/DDBJ databases">
        <title>Evolutionary Origins and Diversification of the Mycorrhizal Mutualists.</title>
        <authorList>
            <consortium name="DOE Joint Genome Institute"/>
            <consortium name="Mycorrhizal Genomics Consortium"/>
            <person name="Kohler A."/>
            <person name="Kuo A."/>
            <person name="Nagy L.G."/>
            <person name="Floudas D."/>
            <person name="Copeland A."/>
            <person name="Barry K.W."/>
            <person name="Cichocki N."/>
            <person name="Veneault-Fourrey C."/>
            <person name="LaButti K."/>
            <person name="Lindquist E.A."/>
            <person name="Lipzen A."/>
            <person name="Lundell T."/>
            <person name="Morin E."/>
            <person name="Murat C."/>
            <person name="Riley R."/>
            <person name="Ohm R."/>
            <person name="Sun H."/>
            <person name="Tunlid A."/>
            <person name="Henrissat B."/>
            <person name="Grigoriev I.V."/>
            <person name="Hibbett D.S."/>
            <person name="Martin F."/>
        </authorList>
    </citation>
    <scope>NUCLEOTIDE SEQUENCE [LARGE SCALE GENOMIC DNA]</scope>
    <source>
        <strain evidence="3">Ve08.2h10</strain>
    </source>
</reference>
<dbReference type="EMBL" id="KN827544">
    <property type="protein sequence ID" value="KIK76332.1"/>
    <property type="molecule type" value="Genomic_DNA"/>
</dbReference>
<dbReference type="Proteomes" id="UP000054538">
    <property type="component" value="Unassembled WGS sequence"/>
</dbReference>
<dbReference type="InParanoid" id="A0A0D0BYW1"/>
<name>A0A0D0BYW1_9AGAM</name>
<proteinExistence type="predicted"/>
<gene>
    <name evidence="2" type="ORF">PAXRUDRAFT_170245</name>
</gene>
<keyword evidence="3" id="KW-1185">Reference proteome</keyword>
<evidence type="ECO:0000313" key="2">
    <source>
        <dbReference type="EMBL" id="KIK76332.1"/>
    </source>
</evidence>
<feature type="region of interest" description="Disordered" evidence="1">
    <location>
        <begin position="76"/>
        <end position="98"/>
    </location>
</feature>
<organism evidence="2 3">
    <name type="scientific">Paxillus rubicundulus Ve08.2h10</name>
    <dbReference type="NCBI Taxonomy" id="930991"/>
    <lineage>
        <taxon>Eukaryota</taxon>
        <taxon>Fungi</taxon>
        <taxon>Dikarya</taxon>
        <taxon>Basidiomycota</taxon>
        <taxon>Agaricomycotina</taxon>
        <taxon>Agaricomycetes</taxon>
        <taxon>Agaricomycetidae</taxon>
        <taxon>Boletales</taxon>
        <taxon>Paxilineae</taxon>
        <taxon>Paxillaceae</taxon>
        <taxon>Paxillus</taxon>
    </lineage>
</organism>
<evidence type="ECO:0000256" key="1">
    <source>
        <dbReference type="SAM" id="MobiDB-lite"/>
    </source>
</evidence>
<evidence type="ECO:0000313" key="3">
    <source>
        <dbReference type="Proteomes" id="UP000054538"/>
    </source>
</evidence>
<protein>
    <submittedName>
        <fullName evidence="2">Uncharacterized protein</fullName>
    </submittedName>
</protein>
<dbReference type="OrthoDB" id="10613695at2759"/>
<dbReference type="AlphaFoldDB" id="A0A0D0BYW1"/>
<feature type="non-terminal residue" evidence="2">
    <location>
        <position position="1"/>
    </location>
</feature>
<accession>A0A0D0BYW1</accession>
<sequence length="130" mass="14720">VPLNGCSTYLHNRPVRQSWAYPDYKALYLGPIKDHQTIYLLTTPLPLSYYFGLLLSSVTLPDIRLEHIVPVWTRPDPLSPTQNKTCPDPSGRSRTINPVTPRSPGSPIFAHPFSYLPFPLFVLHLCSTDF</sequence>
<reference evidence="2 3" key="1">
    <citation type="submission" date="2014-04" db="EMBL/GenBank/DDBJ databases">
        <authorList>
            <consortium name="DOE Joint Genome Institute"/>
            <person name="Kuo A."/>
            <person name="Kohler A."/>
            <person name="Jargeat P."/>
            <person name="Nagy L.G."/>
            <person name="Floudas D."/>
            <person name="Copeland A."/>
            <person name="Barry K.W."/>
            <person name="Cichocki N."/>
            <person name="Veneault-Fourrey C."/>
            <person name="LaButti K."/>
            <person name="Lindquist E.A."/>
            <person name="Lipzen A."/>
            <person name="Lundell T."/>
            <person name="Morin E."/>
            <person name="Murat C."/>
            <person name="Sun H."/>
            <person name="Tunlid A."/>
            <person name="Henrissat B."/>
            <person name="Grigoriev I.V."/>
            <person name="Hibbett D.S."/>
            <person name="Martin F."/>
            <person name="Nordberg H.P."/>
            <person name="Cantor M.N."/>
            <person name="Hua S.X."/>
        </authorList>
    </citation>
    <scope>NUCLEOTIDE SEQUENCE [LARGE SCALE GENOMIC DNA]</scope>
    <source>
        <strain evidence="2 3">Ve08.2h10</strain>
    </source>
</reference>